<dbReference type="InterPro" id="IPR014721">
    <property type="entry name" value="Ribsml_uS5_D2-typ_fold_subgr"/>
</dbReference>
<evidence type="ECO:0000259" key="14">
    <source>
        <dbReference type="PROSITE" id="PS50162"/>
    </source>
</evidence>
<evidence type="ECO:0000256" key="12">
    <source>
        <dbReference type="NCBIfam" id="TIGR00416"/>
    </source>
</evidence>
<comment type="similarity">
    <text evidence="11 13">Belongs to the RecA family. RadA subfamily.</text>
</comment>
<evidence type="ECO:0000256" key="4">
    <source>
        <dbReference type="ARBA" id="ARBA00022771"/>
    </source>
</evidence>
<keyword evidence="1 11" id="KW-0479">Metal-binding</keyword>
<dbReference type="EMBL" id="JBGFFE010000023">
    <property type="protein sequence ID" value="MEY8764514.1"/>
    <property type="molecule type" value="Genomic_DNA"/>
</dbReference>
<dbReference type="PANTHER" id="PTHR32472">
    <property type="entry name" value="DNA REPAIR PROTEIN RADA"/>
    <property type="match status" value="1"/>
</dbReference>
<dbReference type="Gene3D" id="3.30.230.10">
    <property type="match status" value="1"/>
</dbReference>
<evidence type="ECO:0000313" key="16">
    <source>
        <dbReference type="Proteomes" id="UP001565220"/>
    </source>
</evidence>
<evidence type="ECO:0000256" key="1">
    <source>
        <dbReference type="ARBA" id="ARBA00022723"/>
    </source>
</evidence>
<evidence type="ECO:0000256" key="9">
    <source>
        <dbReference type="ARBA" id="ARBA00023125"/>
    </source>
</evidence>
<dbReference type="SMART" id="SM00382">
    <property type="entry name" value="AAA"/>
    <property type="match status" value="1"/>
</dbReference>
<name>A0ABV4E044_9CLOT</name>
<feature type="binding site" evidence="11">
    <location>
        <begin position="93"/>
        <end position="100"/>
    </location>
    <ligand>
        <name>ATP</name>
        <dbReference type="ChEBI" id="CHEBI:30616"/>
    </ligand>
</feature>
<organism evidence="15 16">
    <name type="scientific">Clostridium lapidicellarium</name>
    <dbReference type="NCBI Taxonomy" id="3240931"/>
    <lineage>
        <taxon>Bacteria</taxon>
        <taxon>Bacillati</taxon>
        <taxon>Bacillota</taxon>
        <taxon>Clostridia</taxon>
        <taxon>Eubacteriales</taxon>
        <taxon>Clostridiaceae</taxon>
        <taxon>Clostridium</taxon>
    </lineage>
</organism>
<proteinExistence type="inferred from homology"/>
<evidence type="ECO:0000313" key="15">
    <source>
        <dbReference type="EMBL" id="MEY8764514.1"/>
    </source>
</evidence>
<dbReference type="PANTHER" id="PTHR32472:SF10">
    <property type="entry name" value="DNA REPAIR PROTEIN RADA-LIKE PROTEIN"/>
    <property type="match status" value="1"/>
</dbReference>
<dbReference type="Pfam" id="PF13541">
    <property type="entry name" value="ChlI"/>
    <property type="match status" value="1"/>
</dbReference>
<dbReference type="InterPro" id="IPR020588">
    <property type="entry name" value="RecA_ATP-bd"/>
</dbReference>
<dbReference type="HAMAP" id="MF_01498">
    <property type="entry name" value="RadA_bact"/>
    <property type="match status" value="1"/>
</dbReference>
<evidence type="ECO:0000256" key="7">
    <source>
        <dbReference type="ARBA" id="ARBA00022840"/>
    </source>
</evidence>
<protein>
    <recommendedName>
        <fullName evidence="11 12">DNA repair protein RadA</fullName>
    </recommendedName>
</protein>
<gene>
    <name evidence="11 15" type="primary">radA</name>
    <name evidence="15" type="ORF">AB8S09_12825</name>
</gene>
<dbReference type="Pfam" id="PF18073">
    <property type="entry name" value="Zn_ribbon_LapB"/>
    <property type="match status" value="1"/>
</dbReference>
<evidence type="ECO:0000256" key="11">
    <source>
        <dbReference type="HAMAP-Rule" id="MF_01498"/>
    </source>
</evidence>
<dbReference type="PROSITE" id="PS50162">
    <property type="entry name" value="RECA_2"/>
    <property type="match status" value="1"/>
</dbReference>
<dbReference type="SUPFAM" id="SSF54211">
    <property type="entry name" value="Ribosomal protein S5 domain 2-like"/>
    <property type="match status" value="1"/>
</dbReference>
<dbReference type="SUPFAM" id="SSF52540">
    <property type="entry name" value="P-loop containing nucleoside triphosphate hydrolases"/>
    <property type="match status" value="1"/>
</dbReference>
<comment type="function">
    <text evidence="11">Plays a role in repairing double-strand DNA breaks, probably involving stabilizing or processing branched DNA or blocked replication forks.</text>
</comment>
<dbReference type="Gene3D" id="3.40.50.300">
    <property type="entry name" value="P-loop containing nucleotide triphosphate hydrolases"/>
    <property type="match status" value="1"/>
</dbReference>
<feature type="domain" description="RecA family profile 1" evidence="14">
    <location>
        <begin position="64"/>
        <end position="213"/>
    </location>
</feature>
<reference evidence="15 16" key="1">
    <citation type="submission" date="2024-08" db="EMBL/GenBank/DDBJ databases">
        <title>Clostridium lapicellarii sp. nov., and Clostridium renhuaiense sp. nov., two species isolated from the mud in a fermentation cellar used for producing sauce-flavour Chinese liquors.</title>
        <authorList>
            <person name="Yang F."/>
            <person name="Wang H."/>
            <person name="Chen L.Q."/>
            <person name="Zhou N."/>
            <person name="Lu J.J."/>
            <person name="Pu X.X."/>
            <person name="Wan B."/>
            <person name="Wang L."/>
            <person name="Liu S.J."/>
        </authorList>
    </citation>
    <scope>NUCLEOTIDE SEQUENCE [LARGE SCALE GENOMIC DNA]</scope>
    <source>
        <strain evidence="15 16">MT-113</strain>
    </source>
</reference>
<feature type="short sequence motif" description="RadA KNRFG motif" evidence="11">
    <location>
        <begin position="250"/>
        <end position="254"/>
    </location>
</feature>
<dbReference type="Pfam" id="PF13481">
    <property type="entry name" value="AAA_25"/>
    <property type="match status" value="1"/>
</dbReference>
<dbReference type="InterPro" id="IPR041166">
    <property type="entry name" value="Rubredoxin_2"/>
</dbReference>
<dbReference type="PRINTS" id="PR01874">
    <property type="entry name" value="DNAREPAIRADA"/>
</dbReference>
<keyword evidence="5" id="KW-0378">Hydrolase</keyword>
<dbReference type="InterPro" id="IPR020568">
    <property type="entry name" value="Ribosomal_Su5_D2-typ_SF"/>
</dbReference>
<comment type="domain">
    <text evidence="11">The middle region has homology to RecA with ATPase motifs including the RadA KNRFG motif, while the C-terminus is homologous to Lon protease.</text>
</comment>
<comment type="function">
    <text evidence="13">DNA-dependent ATPase involved in processing of recombination intermediates, plays a role in repairing DNA breaks. Stimulates the branch migration of RecA-mediated strand transfer reactions, allowing the 3' invading strand to extend heteroduplex DNA faster. Binds ssDNA in the presence of ADP but not other nucleotides, has ATPase activity that is stimulated by ssDNA and various branched DNA structures, but inhibited by SSB. Does not have RecA's homology-searching function.</text>
</comment>
<dbReference type="InterPro" id="IPR027417">
    <property type="entry name" value="P-loop_NTPase"/>
</dbReference>
<keyword evidence="2 11" id="KW-0547">Nucleotide-binding</keyword>
<evidence type="ECO:0000256" key="13">
    <source>
        <dbReference type="RuleBase" id="RU003555"/>
    </source>
</evidence>
<keyword evidence="4 13" id="KW-0863">Zinc-finger</keyword>
<dbReference type="InterPro" id="IPR004504">
    <property type="entry name" value="DNA_repair_RadA"/>
</dbReference>
<keyword evidence="8 11" id="KW-0346">Stress response</keyword>
<keyword evidence="6 13" id="KW-0862">Zinc</keyword>
<accession>A0ABV4E044</accession>
<dbReference type="CDD" id="cd01121">
    <property type="entry name" value="RadA_SMS_N"/>
    <property type="match status" value="1"/>
</dbReference>
<keyword evidence="9 11" id="KW-0238">DNA-binding</keyword>
<evidence type="ECO:0000256" key="5">
    <source>
        <dbReference type="ARBA" id="ARBA00022801"/>
    </source>
</evidence>
<keyword evidence="7 11" id="KW-0067">ATP-binding</keyword>
<evidence type="ECO:0000256" key="3">
    <source>
        <dbReference type="ARBA" id="ARBA00022763"/>
    </source>
</evidence>
<keyword evidence="3 11" id="KW-0227">DNA damage</keyword>
<evidence type="ECO:0000256" key="6">
    <source>
        <dbReference type="ARBA" id="ARBA00022833"/>
    </source>
</evidence>
<dbReference type="InterPro" id="IPR003593">
    <property type="entry name" value="AAA+_ATPase"/>
</dbReference>
<feature type="region of interest" description="Lon-protease-like" evidence="11">
    <location>
        <begin position="349"/>
        <end position="451"/>
    </location>
</feature>
<comment type="caution">
    <text evidence="15">The sequence shown here is derived from an EMBL/GenBank/DDBJ whole genome shotgun (WGS) entry which is preliminary data.</text>
</comment>
<keyword evidence="10 11" id="KW-0234">DNA repair</keyword>
<sequence length="451" mass="50099">MTKIKTVFTCQKCGYQSPKWMGKCPNCNSWNSMVEEIKSPQHETFRHPEFSSTPKSINNIKSGEYERLDTGIMELNRVVGGGIVRGSITLISGAPGIGKSTLLLQTASNIAKKYGRVLYVSGEESEEQIKMRADRLKALSDDLFIVSENNLDRIEKHIEKNKPTFVVIDSIQTLFKEGISSAPGSVSQVREVSNDIMRMGKERNISFFIVAHVTKQGELAGPRVLEHIVDTVLSFEGERTGEFRVLRTVKNRFGTTSEIGVFEMIEDGLREIRNPSGVFLEERTSQKEGSVVIGIMEGRRPILVEIQALVSQTRAVIPRRTVVGIDTSRLNLILAVLEKKLKIPFYNCDVYVNVVGGLKLDGTFGDLGLAIALISSARAKEIVLDNFLAVGEIGLTGEVRPVSYCGRIVNEAEKMGFKNIILPYRNKEKINTNKINTIGISSLKEVLNKVF</sequence>
<dbReference type="NCBIfam" id="TIGR00416">
    <property type="entry name" value="sms"/>
    <property type="match status" value="1"/>
</dbReference>
<dbReference type="Proteomes" id="UP001565220">
    <property type="component" value="Unassembled WGS sequence"/>
</dbReference>
<evidence type="ECO:0000256" key="2">
    <source>
        <dbReference type="ARBA" id="ARBA00022741"/>
    </source>
</evidence>
<evidence type="ECO:0000256" key="10">
    <source>
        <dbReference type="ARBA" id="ARBA00023204"/>
    </source>
</evidence>
<evidence type="ECO:0000256" key="8">
    <source>
        <dbReference type="ARBA" id="ARBA00023016"/>
    </source>
</evidence>
<keyword evidence="16" id="KW-1185">Reference proteome</keyword>
<dbReference type="RefSeq" id="WP_294183175.1">
    <property type="nucleotide sequence ID" value="NZ_JBGFFE010000023.1"/>
</dbReference>